<keyword evidence="2" id="KW-1185">Reference proteome</keyword>
<dbReference type="EMBL" id="CAJOBZ010000054">
    <property type="protein sequence ID" value="CAF4920484.1"/>
    <property type="molecule type" value="Genomic_DNA"/>
</dbReference>
<name>A0A821W6E3_9NEOP</name>
<gene>
    <name evidence="1" type="ORF">PMACD_LOCUS12971</name>
</gene>
<reference evidence="1" key="1">
    <citation type="submission" date="2021-02" db="EMBL/GenBank/DDBJ databases">
        <authorList>
            <person name="Steward A R."/>
        </authorList>
    </citation>
    <scope>NUCLEOTIDE SEQUENCE</scope>
</reference>
<organism evidence="1 2">
    <name type="scientific">Pieris macdunnoughi</name>
    <dbReference type="NCBI Taxonomy" id="345717"/>
    <lineage>
        <taxon>Eukaryota</taxon>
        <taxon>Metazoa</taxon>
        <taxon>Ecdysozoa</taxon>
        <taxon>Arthropoda</taxon>
        <taxon>Hexapoda</taxon>
        <taxon>Insecta</taxon>
        <taxon>Pterygota</taxon>
        <taxon>Neoptera</taxon>
        <taxon>Endopterygota</taxon>
        <taxon>Lepidoptera</taxon>
        <taxon>Glossata</taxon>
        <taxon>Ditrysia</taxon>
        <taxon>Papilionoidea</taxon>
        <taxon>Pieridae</taxon>
        <taxon>Pierinae</taxon>
        <taxon>Pieris</taxon>
    </lineage>
</organism>
<dbReference type="AlphaFoldDB" id="A0A821W6E3"/>
<dbReference type="Proteomes" id="UP000663880">
    <property type="component" value="Unassembled WGS sequence"/>
</dbReference>
<comment type="caution">
    <text evidence="1">The sequence shown here is derived from an EMBL/GenBank/DDBJ whole genome shotgun (WGS) entry which is preliminary data.</text>
</comment>
<sequence>MLLVTIKYKGVPQNTVCVLPEKTAKKIPTATTLQAISVPRNNNDVLIRITARDVPFVTANKGGNLQTTCQMFLPGSSYRA</sequence>
<accession>A0A821W6E3</accession>
<dbReference type="OrthoDB" id="7472136at2759"/>
<evidence type="ECO:0000313" key="2">
    <source>
        <dbReference type="Proteomes" id="UP000663880"/>
    </source>
</evidence>
<protein>
    <submittedName>
        <fullName evidence="1">Uncharacterized protein</fullName>
    </submittedName>
</protein>
<proteinExistence type="predicted"/>
<evidence type="ECO:0000313" key="1">
    <source>
        <dbReference type="EMBL" id="CAF4920484.1"/>
    </source>
</evidence>